<evidence type="ECO:0000259" key="3">
    <source>
        <dbReference type="Pfam" id="PF00857"/>
    </source>
</evidence>
<protein>
    <recommendedName>
        <fullName evidence="7">Isochorismatase-like domain-containing protein</fullName>
    </recommendedName>
</protein>
<dbReference type="GO" id="GO:0071949">
    <property type="term" value="F:FAD binding"/>
    <property type="evidence" value="ECO:0007669"/>
    <property type="project" value="InterPro"/>
</dbReference>
<evidence type="ECO:0000313" key="5">
    <source>
        <dbReference type="EMBL" id="CEM25772.1"/>
    </source>
</evidence>
<dbReference type="OrthoDB" id="421513at2759"/>
<dbReference type="Proteomes" id="UP000041254">
    <property type="component" value="Unassembled WGS sequence"/>
</dbReference>
<feature type="domain" description="Isochorismatase-like" evidence="3">
    <location>
        <begin position="24"/>
        <end position="196"/>
    </location>
</feature>
<evidence type="ECO:0008006" key="7">
    <source>
        <dbReference type="Google" id="ProtNLM"/>
    </source>
</evidence>
<dbReference type="Gene3D" id="3.50.50.60">
    <property type="entry name" value="FAD/NAD(P)-binding domain"/>
    <property type="match status" value="1"/>
</dbReference>
<dbReference type="EMBL" id="CDMY01000603">
    <property type="protein sequence ID" value="CEM25772.1"/>
    <property type="molecule type" value="Genomic_DNA"/>
</dbReference>
<name>A0A0G4G9S6_VITBC</name>
<dbReference type="VEuPathDB" id="CryptoDB:Vbra_9816"/>
<organism evidence="5 6">
    <name type="scientific">Vitrella brassicaformis (strain CCMP3155)</name>
    <dbReference type="NCBI Taxonomy" id="1169540"/>
    <lineage>
        <taxon>Eukaryota</taxon>
        <taxon>Sar</taxon>
        <taxon>Alveolata</taxon>
        <taxon>Colpodellida</taxon>
        <taxon>Vitrellaceae</taxon>
        <taxon>Vitrella</taxon>
    </lineage>
</organism>
<dbReference type="Gene3D" id="3.40.50.850">
    <property type="entry name" value="Isochorismatase-like"/>
    <property type="match status" value="1"/>
</dbReference>
<reference evidence="5 6" key="1">
    <citation type="submission" date="2014-11" db="EMBL/GenBank/DDBJ databases">
        <authorList>
            <person name="Zhu J."/>
            <person name="Qi W."/>
            <person name="Song R."/>
        </authorList>
    </citation>
    <scope>NUCLEOTIDE SEQUENCE [LARGE SCALE GENOMIC DNA]</scope>
</reference>
<evidence type="ECO:0000313" key="6">
    <source>
        <dbReference type="Proteomes" id="UP000041254"/>
    </source>
</evidence>
<dbReference type="InterPro" id="IPR000868">
    <property type="entry name" value="Isochorismatase-like_dom"/>
</dbReference>
<evidence type="ECO:0000256" key="2">
    <source>
        <dbReference type="SAM" id="MobiDB-lite"/>
    </source>
</evidence>
<feature type="region of interest" description="Disordered" evidence="2">
    <location>
        <begin position="214"/>
        <end position="236"/>
    </location>
</feature>
<dbReference type="SUPFAM" id="SSF52499">
    <property type="entry name" value="Isochorismatase-like hydrolases"/>
    <property type="match status" value="1"/>
</dbReference>
<comment type="similarity">
    <text evidence="1">Belongs to the isochorismatase family.</text>
</comment>
<feature type="domain" description="FAD-binding" evidence="4">
    <location>
        <begin position="260"/>
        <end position="461"/>
    </location>
</feature>
<gene>
    <name evidence="5" type="ORF">Vbra_9816</name>
</gene>
<dbReference type="InterPro" id="IPR036188">
    <property type="entry name" value="FAD/NAD-bd_sf"/>
</dbReference>
<dbReference type="PANTHER" id="PTHR46496:SF4">
    <property type="entry name" value="ZEAXANTHIN EPOXIDASE"/>
    <property type="match status" value="1"/>
</dbReference>
<feature type="domain" description="FAD-binding" evidence="4">
    <location>
        <begin position="586"/>
        <end position="624"/>
    </location>
</feature>
<dbReference type="AlphaFoldDB" id="A0A0G4G9S6"/>
<dbReference type="PANTHER" id="PTHR46496">
    <property type="match status" value="1"/>
</dbReference>
<keyword evidence="6" id="KW-1185">Reference proteome</keyword>
<dbReference type="InterPro" id="IPR036380">
    <property type="entry name" value="Isochorismatase-like_sf"/>
</dbReference>
<accession>A0A0G4G9S6</accession>
<dbReference type="Pfam" id="PF00857">
    <property type="entry name" value="Isochorismatase"/>
    <property type="match status" value="1"/>
</dbReference>
<dbReference type="Pfam" id="PF01494">
    <property type="entry name" value="FAD_binding_3"/>
    <property type="match status" value="2"/>
</dbReference>
<dbReference type="SUPFAM" id="SSF51905">
    <property type="entry name" value="FAD/NAD(P)-binding domain"/>
    <property type="match status" value="1"/>
</dbReference>
<dbReference type="PRINTS" id="PR00420">
    <property type="entry name" value="RNGMNOXGNASE"/>
</dbReference>
<evidence type="ECO:0000259" key="4">
    <source>
        <dbReference type="Pfam" id="PF01494"/>
    </source>
</evidence>
<dbReference type="InterPro" id="IPR002938">
    <property type="entry name" value="FAD-bd"/>
</dbReference>
<sequence length="721" mass="77557">MSTELTANYKGAFDGHLPVGSRPALLIVDFVEAYLLPSSPLYAGALAERALDSCQRLLREARAAGVPVFHTTVEYDDRGVSGGLFFRKVPALKCFVKGNPLGRFPQALQPLPTEVVIVKNYASAFFGTSLASSLCALRVDTLIICGVSTSGCIRATATDCLQHGFVPVVVREAVGDRRQEVHDASLFDLQAKYAEVKSESEVLSYLHSLPLSTQPSTPAHLQPHHPAPSPSTDAAPSDYYYSAPSQHVMVPEGVKAPAFVQVAIIGGGLGGLALGAALRSRGLDAHVFERAPDLRYQSQGVFHCYPNGMRALERAIPQVVEMFKKSGCAKPVCVHKLRKADGTETASSRDFGLFEQQYQSASVIIPWTHAQNHLASLCPKEAIHCSHGGRDFTEEGAEVTVRFQGQPDTYTVRAHLVVVADGAFSTLRRRITGLPPEEDSPIFFGQKNWNAIVDTSSIVSPTKPVHAPHELVKLVVEDPPLSCIMCPCGHGQTFWQVRVEAWHFDGRGKIGAAGLKEEVIAYLTRGGGGGGGGGGGAAGAGGGGEKGEEVPRQVADIVACVKATPASRIYQRGIYARKALKQWSTPSGRVVLLGDAAHAPHPDPGQGANQTFEDVHCLTAAIDKIIADIGADKVQSAEMNALLPAAVREYEEMRVHRATLVQRFCAKSGLIQRGNELVKGGQARLDEHLAELERFRDWLFRYPPDPTVAPPAVTEVEMIDE</sequence>
<evidence type="ECO:0000256" key="1">
    <source>
        <dbReference type="ARBA" id="ARBA00006336"/>
    </source>
</evidence>
<dbReference type="InParanoid" id="A0A0G4G9S6"/>
<dbReference type="STRING" id="1169540.A0A0G4G9S6"/>
<proteinExistence type="inferred from homology"/>